<protein>
    <submittedName>
        <fullName evidence="1">DUF2282 domain-containing protein</fullName>
    </submittedName>
</protein>
<dbReference type="InterPro" id="IPR018740">
    <property type="entry name" value="DUF2282_membr"/>
</dbReference>
<keyword evidence="1" id="KW-0614">Plasmid</keyword>
<accession>A0A4V1BZG8</accession>
<evidence type="ECO:0000313" key="2">
    <source>
        <dbReference type="Proteomes" id="UP000295294"/>
    </source>
</evidence>
<dbReference type="Proteomes" id="UP000295294">
    <property type="component" value="Plasmid unnamed1"/>
</dbReference>
<geneLocation type="plasmid" evidence="1">
    <name>unnamed1</name>
</geneLocation>
<organism evidence="1 2">
    <name type="scientific">Cupriavidus oxalaticus</name>
    <dbReference type="NCBI Taxonomy" id="96344"/>
    <lineage>
        <taxon>Bacteria</taxon>
        <taxon>Pseudomonadati</taxon>
        <taxon>Pseudomonadota</taxon>
        <taxon>Betaproteobacteria</taxon>
        <taxon>Burkholderiales</taxon>
        <taxon>Burkholderiaceae</taxon>
        <taxon>Cupriavidus</taxon>
    </lineage>
</organism>
<sequence>MSHRIGNALVIATALTAVGLAIKQNTHLLASSPAHFALDRERCFGVARAGRNDCGTALHACAGRARHDAAGDEWLMLPAGTCARIAGGSLRSAAP</sequence>
<dbReference type="OrthoDB" id="1551288at2"/>
<name>A0A4V1BZG8_9BURK</name>
<dbReference type="EMBL" id="CP038636">
    <property type="protein sequence ID" value="QBY55272.1"/>
    <property type="molecule type" value="Genomic_DNA"/>
</dbReference>
<dbReference type="AlphaFoldDB" id="A0A4V1BZG8"/>
<proteinExistence type="predicted"/>
<reference evidence="1 2" key="1">
    <citation type="submission" date="2019-03" db="EMBL/GenBank/DDBJ databases">
        <title>Efficiently degradation of phenoxyalkanoic acid herbicides by Cupriavidus oxalaticus strain X32.</title>
        <authorList>
            <person name="Sheng X."/>
        </authorList>
    </citation>
    <scope>NUCLEOTIDE SEQUENCE [LARGE SCALE GENOMIC DNA]</scope>
    <source>
        <strain evidence="1 2">X32</strain>
        <plasmid evidence="1 2">unnamed1</plasmid>
    </source>
</reference>
<dbReference type="Pfam" id="PF10048">
    <property type="entry name" value="DUF2282"/>
    <property type="match status" value="1"/>
</dbReference>
<dbReference type="RefSeq" id="WP_135706545.1">
    <property type="nucleotide sequence ID" value="NZ_CP038636.1"/>
</dbReference>
<evidence type="ECO:0000313" key="1">
    <source>
        <dbReference type="EMBL" id="QBY55272.1"/>
    </source>
</evidence>
<gene>
    <name evidence="1" type="ORF">E0W60_29675</name>
</gene>
<dbReference type="KEGG" id="cox:E0W60_29675"/>